<evidence type="ECO:0000256" key="5">
    <source>
        <dbReference type="ARBA" id="ARBA00023136"/>
    </source>
</evidence>
<keyword evidence="3 6" id="KW-0812">Transmembrane</keyword>
<dbReference type="InterPro" id="IPR036938">
    <property type="entry name" value="PAP2/HPO_sf"/>
</dbReference>
<keyword evidence="4 6" id="KW-1133">Transmembrane helix</keyword>
<dbReference type="GO" id="GO:0008195">
    <property type="term" value="F:phosphatidate phosphatase activity"/>
    <property type="evidence" value="ECO:0007669"/>
    <property type="project" value="TreeGrafter"/>
</dbReference>
<protein>
    <submittedName>
        <fullName evidence="8">Putative phosphatidate phosphatase</fullName>
    </submittedName>
</protein>
<evidence type="ECO:0000259" key="7">
    <source>
        <dbReference type="SMART" id="SM00014"/>
    </source>
</evidence>
<keyword evidence="5 6" id="KW-0472">Membrane</keyword>
<keyword evidence="9" id="KW-1185">Reference proteome</keyword>
<dbReference type="GO" id="GO:0007165">
    <property type="term" value="P:signal transduction"/>
    <property type="evidence" value="ECO:0007669"/>
    <property type="project" value="TreeGrafter"/>
</dbReference>
<dbReference type="Proteomes" id="UP000037069">
    <property type="component" value="Unassembled WGS sequence"/>
</dbReference>
<dbReference type="AlphaFoldDB" id="A0A0L0CRM9"/>
<dbReference type="InterPro" id="IPR043216">
    <property type="entry name" value="PAP-like"/>
</dbReference>
<feature type="transmembrane region" description="Helical" evidence="6">
    <location>
        <begin position="187"/>
        <end position="204"/>
    </location>
</feature>
<feature type="transmembrane region" description="Helical" evidence="6">
    <location>
        <begin position="63"/>
        <end position="84"/>
    </location>
</feature>
<evidence type="ECO:0000313" key="8">
    <source>
        <dbReference type="EMBL" id="KNC34993.1"/>
    </source>
</evidence>
<dbReference type="SUPFAM" id="SSF48317">
    <property type="entry name" value="Acid phosphatase/Vanadium-dependent haloperoxidase"/>
    <property type="match status" value="1"/>
</dbReference>
<dbReference type="GO" id="GO:0005886">
    <property type="term" value="C:plasma membrane"/>
    <property type="evidence" value="ECO:0007669"/>
    <property type="project" value="TreeGrafter"/>
</dbReference>
<gene>
    <name evidence="8" type="ORF">FF38_12296</name>
</gene>
<dbReference type="EMBL" id="JRES01000005">
    <property type="protein sequence ID" value="KNC34993.1"/>
    <property type="molecule type" value="Genomic_DNA"/>
</dbReference>
<dbReference type="InterPro" id="IPR000326">
    <property type="entry name" value="PAP2/HPO"/>
</dbReference>
<comment type="subcellular location">
    <subcellularLocation>
        <location evidence="1">Membrane</location>
        <topology evidence="1">Multi-pass membrane protein</topology>
    </subcellularLocation>
</comment>
<accession>A0A0L0CRM9</accession>
<evidence type="ECO:0000256" key="6">
    <source>
        <dbReference type="SAM" id="Phobius"/>
    </source>
</evidence>
<feature type="transmembrane region" description="Helical" evidence="6">
    <location>
        <begin position="12"/>
        <end position="30"/>
    </location>
</feature>
<comment type="caution">
    <text evidence="8">The sequence shown here is derived from an EMBL/GenBank/DDBJ whole genome shotgun (WGS) entry which is preliminary data.</text>
</comment>
<feature type="transmembrane region" description="Helical" evidence="6">
    <location>
        <begin position="246"/>
        <end position="264"/>
    </location>
</feature>
<dbReference type="OrthoDB" id="8907274at2759"/>
<dbReference type="OMA" id="QICISRT"/>
<dbReference type="Pfam" id="PF01569">
    <property type="entry name" value="PAP2"/>
    <property type="match status" value="1"/>
</dbReference>
<organism evidence="8 9">
    <name type="scientific">Lucilia cuprina</name>
    <name type="common">Green bottle fly</name>
    <name type="synonym">Australian sheep blowfly</name>
    <dbReference type="NCBI Taxonomy" id="7375"/>
    <lineage>
        <taxon>Eukaryota</taxon>
        <taxon>Metazoa</taxon>
        <taxon>Ecdysozoa</taxon>
        <taxon>Arthropoda</taxon>
        <taxon>Hexapoda</taxon>
        <taxon>Insecta</taxon>
        <taxon>Pterygota</taxon>
        <taxon>Neoptera</taxon>
        <taxon>Endopterygota</taxon>
        <taxon>Diptera</taxon>
        <taxon>Brachycera</taxon>
        <taxon>Muscomorpha</taxon>
        <taxon>Oestroidea</taxon>
        <taxon>Calliphoridae</taxon>
        <taxon>Luciliinae</taxon>
        <taxon>Lucilia</taxon>
    </lineage>
</organism>
<sequence length="308" mass="35249">MLKLTKKQYIKLLIIYTWLALAMFYCYNFKKIMGSPRKRPFQCHDETLSKPFILMDTVPPKQLYILGVYFPITLIASCELFCCWTAKSSLHSSRWILKYVLKSSVVLTLFFIGLSVERLFKNMGKLKMARLRPNFITVCEPMNADGFTCQELDNTVVMEDYQCSSDSYPSWAVNSAFVSFPSGHTSLTAYSMLFIVGYLHLLCARLKHEKIFSTLLVLIVQIWCLLMILFVGASRVLDYRHHWTDVFAGFLAGSSVALILCWYLKGQQDNIDMWLKDVINAEEIKRNPKADVTAADKEASFAIELGGV</sequence>
<evidence type="ECO:0000256" key="4">
    <source>
        <dbReference type="ARBA" id="ARBA00022989"/>
    </source>
</evidence>
<feature type="transmembrane region" description="Helical" evidence="6">
    <location>
        <begin position="211"/>
        <end position="234"/>
    </location>
</feature>
<evidence type="ECO:0000313" key="9">
    <source>
        <dbReference type="Proteomes" id="UP000037069"/>
    </source>
</evidence>
<dbReference type="PANTHER" id="PTHR10165:SF103">
    <property type="entry name" value="PHOSPHOLIPID PHOSPHATASE HOMOLOG 1.2 HOMOLOG"/>
    <property type="match status" value="1"/>
</dbReference>
<reference evidence="8 9" key="1">
    <citation type="journal article" date="2015" name="Nat. Commun.">
        <title>Lucilia cuprina genome unlocks parasitic fly biology to underpin future interventions.</title>
        <authorList>
            <person name="Anstead C.A."/>
            <person name="Korhonen P.K."/>
            <person name="Young N.D."/>
            <person name="Hall R.S."/>
            <person name="Jex A.R."/>
            <person name="Murali S.C."/>
            <person name="Hughes D.S."/>
            <person name="Lee S.F."/>
            <person name="Perry T."/>
            <person name="Stroehlein A.J."/>
            <person name="Ansell B.R."/>
            <person name="Breugelmans B."/>
            <person name="Hofmann A."/>
            <person name="Qu J."/>
            <person name="Dugan S."/>
            <person name="Lee S.L."/>
            <person name="Chao H."/>
            <person name="Dinh H."/>
            <person name="Han Y."/>
            <person name="Doddapaneni H.V."/>
            <person name="Worley K.C."/>
            <person name="Muzny D.M."/>
            <person name="Ioannidis P."/>
            <person name="Waterhouse R.M."/>
            <person name="Zdobnov E.M."/>
            <person name="James P.J."/>
            <person name="Bagnall N.H."/>
            <person name="Kotze A.C."/>
            <person name="Gibbs R.A."/>
            <person name="Richards S."/>
            <person name="Batterham P."/>
            <person name="Gasser R.B."/>
        </authorList>
    </citation>
    <scope>NUCLEOTIDE SEQUENCE [LARGE SCALE GENOMIC DNA]</scope>
    <source>
        <strain evidence="8 9">LS</strain>
        <tissue evidence="8">Full body</tissue>
    </source>
</reference>
<evidence type="ECO:0000256" key="2">
    <source>
        <dbReference type="ARBA" id="ARBA00008816"/>
    </source>
</evidence>
<feature type="transmembrane region" description="Helical" evidence="6">
    <location>
        <begin position="96"/>
        <end position="116"/>
    </location>
</feature>
<evidence type="ECO:0000256" key="1">
    <source>
        <dbReference type="ARBA" id="ARBA00004141"/>
    </source>
</evidence>
<dbReference type="STRING" id="7375.A0A0L0CRM9"/>
<comment type="similarity">
    <text evidence="2">Belongs to the PA-phosphatase related phosphoesterase family.</text>
</comment>
<dbReference type="PANTHER" id="PTHR10165">
    <property type="entry name" value="LIPID PHOSPHATE PHOSPHATASE"/>
    <property type="match status" value="1"/>
</dbReference>
<proteinExistence type="inferred from homology"/>
<dbReference type="GO" id="GO:0006644">
    <property type="term" value="P:phospholipid metabolic process"/>
    <property type="evidence" value="ECO:0007669"/>
    <property type="project" value="InterPro"/>
</dbReference>
<dbReference type="GO" id="GO:0046839">
    <property type="term" value="P:phospholipid dephosphorylation"/>
    <property type="evidence" value="ECO:0007669"/>
    <property type="project" value="TreeGrafter"/>
</dbReference>
<dbReference type="Gene3D" id="1.20.144.10">
    <property type="entry name" value="Phosphatidic acid phosphatase type 2/haloperoxidase"/>
    <property type="match status" value="1"/>
</dbReference>
<name>A0A0L0CRM9_LUCCU</name>
<feature type="domain" description="Phosphatidic acid phosphatase type 2/haloperoxidase" evidence="7">
    <location>
        <begin position="105"/>
        <end position="261"/>
    </location>
</feature>
<evidence type="ECO:0000256" key="3">
    <source>
        <dbReference type="ARBA" id="ARBA00022692"/>
    </source>
</evidence>
<dbReference type="SMART" id="SM00014">
    <property type="entry name" value="acidPPc"/>
    <property type="match status" value="1"/>
</dbReference>